<feature type="non-terminal residue" evidence="2">
    <location>
        <position position="154"/>
    </location>
</feature>
<organism evidence="2">
    <name type="scientific">marine metagenome</name>
    <dbReference type="NCBI Taxonomy" id="408172"/>
    <lineage>
        <taxon>unclassified sequences</taxon>
        <taxon>metagenomes</taxon>
        <taxon>ecological metagenomes</taxon>
    </lineage>
</organism>
<evidence type="ECO:0000313" key="2">
    <source>
        <dbReference type="EMBL" id="SVC71357.1"/>
    </source>
</evidence>
<accession>A0A382PET3</accession>
<dbReference type="AlphaFoldDB" id="A0A382PET3"/>
<protein>
    <submittedName>
        <fullName evidence="2">Uncharacterized protein</fullName>
    </submittedName>
</protein>
<gene>
    <name evidence="2" type="ORF">METZ01_LOCUS324211</name>
</gene>
<feature type="region of interest" description="Disordered" evidence="1">
    <location>
        <begin position="54"/>
        <end position="89"/>
    </location>
</feature>
<dbReference type="EMBL" id="UINC01106592">
    <property type="protein sequence ID" value="SVC71357.1"/>
    <property type="molecule type" value="Genomic_DNA"/>
</dbReference>
<name>A0A382PET3_9ZZZZ</name>
<proteinExistence type="predicted"/>
<evidence type="ECO:0000256" key="1">
    <source>
        <dbReference type="SAM" id="MobiDB-lite"/>
    </source>
</evidence>
<feature type="non-terminal residue" evidence="2">
    <location>
        <position position="1"/>
    </location>
</feature>
<sequence>LASAAGAGHGVRCRFADSGIGVRPGAARGATAGAGLAAGFADAAVEAVGPVDLGAHHLHGRETDNRRRPPGRPGRQCPGGNGRPLRGAGVGPDPFLHVAHAGASLPAAALLRCAVLRLGREQLASGWCRVVGHAVRLAESGPGGERKRGDRRTV</sequence>
<reference evidence="2" key="1">
    <citation type="submission" date="2018-05" db="EMBL/GenBank/DDBJ databases">
        <authorList>
            <person name="Lanie J.A."/>
            <person name="Ng W.-L."/>
            <person name="Kazmierczak K.M."/>
            <person name="Andrzejewski T.M."/>
            <person name="Davidsen T.M."/>
            <person name="Wayne K.J."/>
            <person name="Tettelin H."/>
            <person name="Glass J.I."/>
            <person name="Rusch D."/>
            <person name="Podicherti R."/>
            <person name="Tsui H.-C.T."/>
            <person name="Winkler M.E."/>
        </authorList>
    </citation>
    <scope>NUCLEOTIDE SEQUENCE</scope>
</reference>